<feature type="domain" description="Response regulatory" evidence="18">
    <location>
        <begin position="848"/>
        <end position="961"/>
    </location>
</feature>
<comment type="subcellular location">
    <subcellularLocation>
        <location evidence="2">Cell membrane</location>
        <topology evidence="2">Multi-pass membrane protein</topology>
    </subcellularLocation>
</comment>
<dbReference type="RefSeq" id="WP_183600594.1">
    <property type="nucleotide sequence ID" value="NZ_JACHXK010000005.1"/>
</dbReference>
<dbReference type="InterPro" id="IPR036890">
    <property type="entry name" value="HATPase_C_sf"/>
</dbReference>
<dbReference type="CDD" id="cd00156">
    <property type="entry name" value="REC"/>
    <property type="match status" value="1"/>
</dbReference>
<evidence type="ECO:0000256" key="4">
    <source>
        <dbReference type="ARBA" id="ARBA00012438"/>
    </source>
</evidence>
<accession>A0A7W5AY86</accession>
<dbReference type="InterPro" id="IPR001789">
    <property type="entry name" value="Sig_transdc_resp-reg_receiver"/>
</dbReference>
<comment type="catalytic activity">
    <reaction evidence="1">
        <text>ATP + protein L-histidine = ADP + protein N-phospho-L-histidine.</text>
        <dbReference type="EC" id="2.7.13.3"/>
    </reaction>
</comment>
<dbReference type="GO" id="GO:0009927">
    <property type="term" value="F:histidine phosphotransfer kinase activity"/>
    <property type="evidence" value="ECO:0007669"/>
    <property type="project" value="TreeGrafter"/>
</dbReference>
<dbReference type="Proteomes" id="UP000570361">
    <property type="component" value="Unassembled WGS sequence"/>
</dbReference>
<feature type="domain" description="Response regulatory" evidence="18">
    <location>
        <begin position="1116"/>
        <end position="1233"/>
    </location>
</feature>
<proteinExistence type="inferred from homology"/>
<evidence type="ECO:0000256" key="16">
    <source>
        <dbReference type="SAM" id="Phobius"/>
    </source>
</evidence>
<dbReference type="SUPFAM" id="SSF52172">
    <property type="entry name" value="CheY-like"/>
    <property type="match status" value="3"/>
</dbReference>
<dbReference type="PRINTS" id="PR00344">
    <property type="entry name" value="BCTRLSENSOR"/>
</dbReference>
<dbReference type="InterPro" id="IPR003661">
    <property type="entry name" value="HisK_dim/P_dom"/>
</dbReference>
<keyword evidence="6 14" id="KW-0597">Phosphoprotein</keyword>
<evidence type="ECO:0000256" key="3">
    <source>
        <dbReference type="ARBA" id="ARBA00006402"/>
    </source>
</evidence>
<feature type="modified residue" description="4-aspartylphosphate" evidence="14">
    <location>
        <position position="897"/>
    </location>
</feature>
<comment type="similarity">
    <text evidence="3">In the N-terminal section; belongs to the phytochrome family.</text>
</comment>
<dbReference type="PANTHER" id="PTHR43047">
    <property type="entry name" value="TWO-COMPONENT HISTIDINE PROTEIN KINASE"/>
    <property type="match status" value="1"/>
</dbReference>
<evidence type="ECO:0000259" key="17">
    <source>
        <dbReference type="PROSITE" id="PS50109"/>
    </source>
</evidence>
<evidence type="ECO:0000259" key="19">
    <source>
        <dbReference type="PROSITE" id="PS50885"/>
    </source>
</evidence>
<dbReference type="GO" id="GO:0000155">
    <property type="term" value="F:phosphorelay sensor kinase activity"/>
    <property type="evidence" value="ECO:0007669"/>
    <property type="project" value="InterPro"/>
</dbReference>
<keyword evidence="10" id="KW-0067">ATP-binding</keyword>
<dbReference type="InterPro" id="IPR005467">
    <property type="entry name" value="His_kinase_dom"/>
</dbReference>
<dbReference type="GO" id="GO:0005886">
    <property type="term" value="C:plasma membrane"/>
    <property type="evidence" value="ECO:0007669"/>
    <property type="project" value="UniProtKB-SubCell"/>
</dbReference>
<feature type="domain" description="Response regulatory" evidence="18">
    <location>
        <begin position="970"/>
        <end position="1086"/>
    </location>
</feature>
<sequence>MRTKTRLSISFIVMILLLVFISFTGMNNVSRIGEKLDEVYGNRYQKLMLAYDLRGSVNNAAKGLVNVLTVPTTDSLSKNKKLLEEEPAKSRELLEKLKSLAANETEQVLVNGVENSVELFFAYEQQVIQLISEGKGQEAIALREREGLSYQDSSVSGIDTLSAYHRKAMDDAVTKAQQTNNDARTVLIFSSIAGLILGIITMYWNLVGVTRGLNNLGMLIQSFAQGTLDRNVRKKTETTDEFGTVARAFNELADNLDQKTSAELAYNKKIEDEAWVKTNLADLSALLQNEQSIDRLSSAFINKLVPMAGANYGGLYIREGLGDDNRLKLSGAYAPHDNDLFERTFTFGQGLVGQCAVTQETIELDDLPSSHIKIKSGLGETNPLHLLLVPVLYQDRLLGVIEIASLNSYMPRQRELILELAANLGTILNNLFGRIRIEELLRESQALSEEMQVQSEELMSQQEELRRSNDRLEEQTRALKKSEEQLQSQQEELEQTNEELLQKTHLLELQMRQTEQKNEQIEKTKTALEKQTVQLALASKYKSEFLANMSHELRTPLNSLLILSQMLMDNKEKNLTSKQIEFASTIHSAGGDLLKLIDEILDLSKIGAGKMNLVTEHVPIADMVHGLRRSFSAISQQKGLQFEVHIDKDVPEEMYTDSHRVKQVLKNLLSNAFKFTHQGQVSLNVRLARADEVTGLSRVVDSGQMIAFDVRDTGIGIAPDKQDIIFEAFQQVDGTTSRVYGGTGLGLAISRDMSALLGGAVRLASVEGKGSTFTLLLPEFHVAESALASEREIQTPGPGRSTAPKAPVAAQHASLLAAPAAETLAADERPLAEFTEDDRENIEPEDRVVLIIEDDAHFARVLLDIARSRGFKGIVALQGDHGVAYAKTFRPSAILLDIMLPIMDGWSVLHHLKHDPDTRHIPVHVVSVNDDIQQGLSMGAIAYLKKPAAKEKLDDLFLQIESFLERDLKHLLVVEDDYAQRTSIMELIGHDDVIISAVSTGREALEELSTKHYDCMVLDLGLPDISGFALLDAIRRNESLRDLPIIIYTGRELDKKEELQLKKYAETIIIKDVKSPERLLDETTLFLHRVVADLPEDKRNVLRKLHSVEAIFEGKQILIVDDDIRNVFALSSALEGYKMDISFAENGREALEALEQRPDTQLILMDMMMPEMDGYETMRRIRANPAHEKLPIIAITAKAMKEDRDKCIDAGASDYIAKPVNIDQLLSLMRVWLYK</sequence>
<keyword evidence="9 20" id="KW-0418">Kinase</keyword>
<dbReference type="SMART" id="SM00387">
    <property type="entry name" value="HATPase_c"/>
    <property type="match status" value="1"/>
</dbReference>
<evidence type="ECO:0000256" key="6">
    <source>
        <dbReference type="ARBA" id="ARBA00022553"/>
    </source>
</evidence>
<dbReference type="EMBL" id="JACHXK010000005">
    <property type="protein sequence ID" value="MBB3110694.1"/>
    <property type="molecule type" value="Genomic_DNA"/>
</dbReference>
<dbReference type="SMART" id="SM00304">
    <property type="entry name" value="HAMP"/>
    <property type="match status" value="1"/>
</dbReference>
<feature type="region of interest" description="Disordered" evidence="15">
    <location>
        <begin position="452"/>
        <end position="495"/>
    </location>
</feature>
<keyword evidence="5" id="KW-1003">Cell membrane</keyword>
<dbReference type="CDD" id="cd00082">
    <property type="entry name" value="HisKA"/>
    <property type="match status" value="1"/>
</dbReference>
<protein>
    <recommendedName>
        <fullName evidence="13">Circadian input-output histidine kinase CikA</fullName>
        <ecNumber evidence="4">2.7.13.3</ecNumber>
    </recommendedName>
</protein>
<dbReference type="Pfam" id="PF02518">
    <property type="entry name" value="HATPase_c"/>
    <property type="match status" value="1"/>
</dbReference>
<dbReference type="EC" id="2.7.13.3" evidence="4"/>
<keyword evidence="16" id="KW-1133">Transmembrane helix</keyword>
<dbReference type="SUPFAM" id="SSF47384">
    <property type="entry name" value="Homodimeric domain of signal transducing histidine kinase"/>
    <property type="match status" value="1"/>
</dbReference>
<dbReference type="InterPro" id="IPR036097">
    <property type="entry name" value="HisK_dim/P_sf"/>
</dbReference>
<evidence type="ECO:0000256" key="14">
    <source>
        <dbReference type="PROSITE-ProRule" id="PRU00169"/>
    </source>
</evidence>
<dbReference type="InterPro" id="IPR003594">
    <property type="entry name" value="HATPase_dom"/>
</dbReference>
<dbReference type="SMART" id="SM00388">
    <property type="entry name" value="HisKA"/>
    <property type="match status" value="1"/>
</dbReference>
<keyword evidence="7" id="KW-0808">Transferase</keyword>
<dbReference type="InterPro" id="IPR003660">
    <property type="entry name" value="HAMP_dom"/>
</dbReference>
<evidence type="ECO:0000256" key="1">
    <source>
        <dbReference type="ARBA" id="ARBA00000085"/>
    </source>
</evidence>
<feature type="modified residue" description="4-aspartylphosphate" evidence="14">
    <location>
        <position position="1166"/>
    </location>
</feature>
<reference evidence="20 21" key="1">
    <citation type="submission" date="2020-08" db="EMBL/GenBank/DDBJ databases">
        <title>Genomic Encyclopedia of Type Strains, Phase III (KMG-III): the genomes of soil and plant-associated and newly described type strains.</title>
        <authorList>
            <person name="Whitman W."/>
        </authorList>
    </citation>
    <scope>NUCLEOTIDE SEQUENCE [LARGE SCALE GENOMIC DNA]</scope>
    <source>
        <strain evidence="20 21">CECT 5862</strain>
    </source>
</reference>
<dbReference type="InterPro" id="IPR024478">
    <property type="entry name" value="HlyB_4HB_MCP"/>
</dbReference>
<evidence type="ECO:0000256" key="5">
    <source>
        <dbReference type="ARBA" id="ARBA00022475"/>
    </source>
</evidence>
<feature type="compositionally biased region" description="Low complexity" evidence="15">
    <location>
        <begin position="452"/>
        <end position="462"/>
    </location>
</feature>
<keyword evidence="21" id="KW-1185">Reference proteome</keyword>
<evidence type="ECO:0000313" key="20">
    <source>
        <dbReference type="EMBL" id="MBB3110694.1"/>
    </source>
</evidence>
<evidence type="ECO:0000256" key="7">
    <source>
        <dbReference type="ARBA" id="ARBA00022679"/>
    </source>
</evidence>
<dbReference type="Gene3D" id="6.10.340.10">
    <property type="match status" value="1"/>
</dbReference>
<keyword evidence="12 16" id="KW-0472">Membrane</keyword>
<feature type="transmembrane region" description="Helical" evidence="16">
    <location>
        <begin position="6"/>
        <end position="26"/>
    </location>
</feature>
<feature type="domain" description="Histidine kinase" evidence="17">
    <location>
        <begin position="548"/>
        <end position="781"/>
    </location>
</feature>
<dbReference type="Pfam" id="PF12729">
    <property type="entry name" value="4HB_MCP_1"/>
    <property type="match status" value="1"/>
</dbReference>
<dbReference type="Pfam" id="PF00512">
    <property type="entry name" value="HisKA"/>
    <property type="match status" value="1"/>
</dbReference>
<keyword evidence="16" id="KW-0812">Transmembrane</keyword>
<dbReference type="GO" id="GO:0005524">
    <property type="term" value="F:ATP binding"/>
    <property type="evidence" value="ECO:0007669"/>
    <property type="project" value="UniProtKB-KW"/>
</dbReference>
<evidence type="ECO:0000256" key="11">
    <source>
        <dbReference type="ARBA" id="ARBA00023012"/>
    </source>
</evidence>
<keyword evidence="11" id="KW-0902">Two-component regulatory system</keyword>
<gene>
    <name evidence="20" type="ORF">FHS18_002761</name>
</gene>
<dbReference type="Pfam" id="PF00672">
    <property type="entry name" value="HAMP"/>
    <property type="match status" value="1"/>
</dbReference>
<dbReference type="Pfam" id="PF00072">
    <property type="entry name" value="Response_reg"/>
    <property type="match status" value="3"/>
</dbReference>
<dbReference type="SUPFAM" id="SSF55781">
    <property type="entry name" value="GAF domain-like"/>
    <property type="match status" value="1"/>
</dbReference>
<dbReference type="InterPro" id="IPR047347">
    <property type="entry name" value="YvaQ-like_sensor"/>
</dbReference>
<dbReference type="Gene3D" id="3.40.50.2300">
    <property type="match status" value="3"/>
</dbReference>
<dbReference type="CDD" id="cd19411">
    <property type="entry name" value="MCP2201-like_sensor"/>
    <property type="match status" value="1"/>
</dbReference>
<dbReference type="Gene3D" id="1.10.287.130">
    <property type="match status" value="1"/>
</dbReference>
<dbReference type="SUPFAM" id="SSF55874">
    <property type="entry name" value="ATPase domain of HSP90 chaperone/DNA topoisomerase II/histidine kinase"/>
    <property type="match status" value="1"/>
</dbReference>
<organism evidence="20 21">
    <name type="scientific">Paenibacillus phyllosphaerae</name>
    <dbReference type="NCBI Taxonomy" id="274593"/>
    <lineage>
        <taxon>Bacteria</taxon>
        <taxon>Bacillati</taxon>
        <taxon>Bacillota</taxon>
        <taxon>Bacilli</taxon>
        <taxon>Bacillales</taxon>
        <taxon>Paenibacillaceae</taxon>
        <taxon>Paenibacillus</taxon>
    </lineage>
</organism>
<dbReference type="InterPro" id="IPR004358">
    <property type="entry name" value="Sig_transdc_His_kin-like_C"/>
</dbReference>
<evidence type="ECO:0000256" key="10">
    <source>
        <dbReference type="ARBA" id="ARBA00022840"/>
    </source>
</evidence>
<keyword evidence="8" id="KW-0547">Nucleotide-binding</keyword>
<feature type="transmembrane region" description="Helical" evidence="16">
    <location>
        <begin position="185"/>
        <end position="206"/>
    </location>
</feature>
<feature type="modified residue" description="4-aspartylphosphate" evidence="14">
    <location>
        <position position="1019"/>
    </location>
</feature>
<evidence type="ECO:0000256" key="9">
    <source>
        <dbReference type="ARBA" id="ARBA00022777"/>
    </source>
</evidence>
<dbReference type="InterPro" id="IPR011006">
    <property type="entry name" value="CheY-like_superfamily"/>
</dbReference>
<dbReference type="PROSITE" id="PS50109">
    <property type="entry name" value="HIS_KIN"/>
    <property type="match status" value="1"/>
</dbReference>
<dbReference type="SMART" id="SM00448">
    <property type="entry name" value="REC"/>
    <property type="match status" value="3"/>
</dbReference>
<dbReference type="InterPro" id="IPR029016">
    <property type="entry name" value="GAF-like_dom_sf"/>
</dbReference>
<dbReference type="CDD" id="cd16922">
    <property type="entry name" value="HATPase_EvgS-ArcB-TorS-like"/>
    <property type="match status" value="1"/>
</dbReference>
<dbReference type="Gene3D" id="3.30.565.10">
    <property type="entry name" value="Histidine kinase-like ATPase, C-terminal domain"/>
    <property type="match status" value="1"/>
</dbReference>
<evidence type="ECO:0000256" key="15">
    <source>
        <dbReference type="SAM" id="MobiDB-lite"/>
    </source>
</evidence>
<evidence type="ECO:0000259" key="18">
    <source>
        <dbReference type="PROSITE" id="PS50110"/>
    </source>
</evidence>
<evidence type="ECO:0000256" key="12">
    <source>
        <dbReference type="ARBA" id="ARBA00023136"/>
    </source>
</evidence>
<dbReference type="PANTHER" id="PTHR43047:SF63">
    <property type="entry name" value="HISTIDINE KINASE"/>
    <property type="match status" value="1"/>
</dbReference>
<dbReference type="Gene3D" id="3.30.450.40">
    <property type="match status" value="1"/>
</dbReference>
<dbReference type="CDD" id="cd17546">
    <property type="entry name" value="REC_hyHK_CKI1_RcsC-like"/>
    <property type="match status" value="1"/>
</dbReference>
<dbReference type="InterPro" id="IPR003018">
    <property type="entry name" value="GAF"/>
</dbReference>
<dbReference type="PROSITE" id="PS50110">
    <property type="entry name" value="RESPONSE_REGULATORY"/>
    <property type="match status" value="3"/>
</dbReference>
<dbReference type="PROSITE" id="PS50885">
    <property type="entry name" value="HAMP"/>
    <property type="match status" value="1"/>
</dbReference>
<name>A0A7W5AY86_9BACL</name>
<evidence type="ECO:0000256" key="2">
    <source>
        <dbReference type="ARBA" id="ARBA00004651"/>
    </source>
</evidence>
<comment type="caution">
    <text evidence="20">The sequence shown here is derived from an EMBL/GenBank/DDBJ whole genome shotgun (WGS) entry which is preliminary data.</text>
</comment>
<dbReference type="CDD" id="cd06225">
    <property type="entry name" value="HAMP"/>
    <property type="match status" value="1"/>
</dbReference>
<evidence type="ECO:0000256" key="13">
    <source>
        <dbReference type="ARBA" id="ARBA00074306"/>
    </source>
</evidence>
<dbReference type="FunFam" id="3.30.565.10:FF:000010">
    <property type="entry name" value="Sensor histidine kinase RcsC"/>
    <property type="match status" value="1"/>
</dbReference>
<evidence type="ECO:0000313" key="21">
    <source>
        <dbReference type="Proteomes" id="UP000570361"/>
    </source>
</evidence>
<dbReference type="Pfam" id="PF13185">
    <property type="entry name" value="GAF_2"/>
    <property type="match status" value="1"/>
</dbReference>
<evidence type="ECO:0000256" key="8">
    <source>
        <dbReference type="ARBA" id="ARBA00022741"/>
    </source>
</evidence>
<feature type="domain" description="HAMP" evidence="19">
    <location>
        <begin position="207"/>
        <end position="261"/>
    </location>
</feature>
<feature type="compositionally biased region" description="Basic and acidic residues" evidence="15">
    <location>
        <begin position="463"/>
        <end position="484"/>
    </location>
</feature>
<dbReference type="AlphaFoldDB" id="A0A7W5AY86"/>